<accession>A0A0F9A8W3</accession>
<dbReference type="EMBL" id="LAZR01043930">
    <property type="protein sequence ID" value="KKL05905.1"/>
    <property type="molecule type" value="Genomic_DNA"/>
</dbReference>
<proteinExistence type="predicted"/>
<sequence>MDWGQGPEGARQSDRGGCPEARGRGLAGQRAMAVAVALAVTLTAAAAAACGGDSHRGASGDRALGGDTPRFSTYGWSTDFSTHSVPYYEIVPGGPGKDGIPAVDEPKFIGFAEADEFLVDREPVVALEIAGDPRAYPLQILIWHEIVNDVVGGRPVAVTFCPLCNSALVFDRRVAGKVLRFGVSGKLRHSDMVMYDRETQSWWQQAEGRAIVGALTGTELKHLPSWLESWADFTARHPDGLVMEEPSYNRDYGRNPYRGYDSSAKPFLYDGAQPPHGIAPLERVVRVGDRAWRLNRLAEEGEVREAGVTITWRAGQASALDAGQIGKGRDVGSIRVRDNAGRDVPHDVMFAFAFDAFWPNGTWMLGR</sequence>
<reference evidence="2" key="1">
    <citation type="journal article" date="2015" name="Nature">
        <title>Complex archaea that bridge the gap between prokaryotes and eukaryotes.</title>
        <authorList>
            <person name="Spang A."/>
            <person name="Saw J.H."/>
            <person name="Jorgensen S.L."/>
            <person name="Zaremba-Niedzwiedzka K."/>
            <person name="Martijn J."/>
            <person name="Lind A.E."/>
            <person name="van Eijk R."/>
            <person name="Schleper C."/>
            <person name="Guy L."/>
            <person name="Ettema T.J."/>
        </authorList>
    </citation>
    <scope>NUCLEOTIDE SEQUENCE</scope>
</reference>
<gene>
    <name evidence="2" type="ORF">LCGC14_2601360</name>
</gene>
<dbReference type="AlphaFoldDB" id="A0A0F9A8W3"/>
<comment type="caution">
    <text evidence="2">The sequence shown here is derived from an EMBL/GenBank/DDBJ whole genome shotgun (WGS) entry which is preliminary data.</text>
</comment>
<evidence type="ECO:0008006" key="3">
    <source>
        <dbReference type="Google" id="ProtNLM"/>
    </source>
</evidence>
<protein>
    <recommendedName>
        <fullName evidence="3">DUF3179 domain-containing protein</fullName>
    </recommendedName>
</protein>
<evidence type="ECO:0000256" key="1">
    <source>
        <dbReference type="SAM" id="MobiDB-lite"/>
    </source>
</evidence>
<evidence type="ECO:0000313" key="2">
    <source>
        <dbReference type="EMBL" id="KKL05905.1"/>
    </source>
</evidence>
<dbReference type="Pfam" id="PF11376">
    <property type="entry name" value="DUF3179"/>
    <property type="match status" value="1"/>
</dbReference>
<dbReference type="InterPro" id="IPR021516">
    <property type="entry name" value="DUF3179"/>
</dbReference>
<feature type="region of interest" description="Disordered" evidence="1">
    <location>
        <begin position="1"/>
        <end position="23"/>
    </location>
</feature>
<organism evidence="2">
    <name type="scientific">marine sediment metagenome</name>
    <dbReference type="NCBI Taxonomy" id="412755"/>
    <lineage>
        <taxon>unclassified sequences</taxon>
        <taxon>metagenomes</taxon>
        <taxon>ecological metagenomes</taxon>
    </lineage>
</organism>
<name>A0A0F9A8W3_9ZZZZ</name>